<evidence type="ECO:0000313" key="5">
    <source>
        <dbReference type="Proteomes" id="UP000184339"/>
    </source>
</evidence>
<dbReference type="PROSITE" id="PS00552">
    <property type="entry name" value="HTH_MERR_1"/>
    <property type="match status" value="1"/>
</dbReference>
<feature type="domain" description="HTH merR-type" evidence="3">
    <location>
        <begin position="5"/>
        <end position="74"/>
    </location>
</feature>
<dbReference type="AlphaFoldDB" id="A0A1M7JG17"/>
<gene>
    <name evidence="4" type="ORF">SAMN05192549_101792</name>
</gene>
<dbReference type="PANTHER" id="PTHR30204:SF90">
    <property type="entry name" value="HTH-TYPE TRANSCRIPTIONAL ACTIVATOR MTA"/>
    <property type="match status" value="1"/>
</dbReference>
<dbReference type="SUPFAM" id="SSF46955">
    <property type="entry name" value="Putative DNA-binding domain"/>
    <property type="match status" value="1"/>
</dbReference>
<accession>A0A1M7JG17</accession>
<evidence type="ECO:0000259" key="3">
    <source>
        <dbReference type="PROSITE" id="PS50937"/>
    </source>
</evidence>
<dbReference type="PRINTS" id="PR00040">
    <property type="entry name" value="HTHMERR"/>
</dbReference>
<keyword evidence="1 4" id="KW-0238">DNA-binding</keyword>
<dbReference type="EMBL" id="FRCX01000001">
    <property type="protein sequence ID" value="SHM51896.1"/>
    <property type="molecule type" value="Genomic_DNA"/>
</dbReference>
<organism evidence="4 5">
    <name type="scientific">Duganella sacchari</name>
    <dbReference type="NCBI Taxonomy" id="551987"/>
    <lineage>
        <taxon>Bacteria</taxon>
        <taxon>Pseudomonadati</taxon>
        <taxon>Pseudomonadota</taxon>
        <taxon>Betaproteobacteria</taxon>
        <taxon>Burkholderiales</taxon>
        <taxon>Oxalobacteraceae</taxon>
        <taxon>Telluria group</taxon>
        <taxon>Duganella</taxon>
    </lineage>
</organism>
<protein>
    <submittedName>
        <fullName evidence="4">DNA-binding transcriptional regulator, MerR family</fullName>
    </submittedName>
</protein>
<sequence length="344" mass="39283">MEKNVLKIGELATRTGLTVRALHHYDSIGLLTPSARADAGYRLYNRADVARLHRIQALRKFGMSLADIATFLDSEDAPFADIVAQQIDALDKQIEQASALRGHLARLQQQMAGDDDPTLEDWLDALEQMKLYEQYFTPEELRRLPFWQQEARRNARWRAMVGEAQAMMARGVAADTEEARRLSQRWMESLEHDTGANPEFAWRMSAMLENEELAGRRTVVPVGVKEYIGEAFNAHKMALYAKYLNEEEMRHLRANSRKQVNEWLKLFMRLHQHMQQGVPPEHPSSQALAQEWMALFRARAGDSAQVQARIRHAHDNEPELLRGTWVTPAIIAYIRQAVAACSAA</sequence>
<dbReference type="PANTHER" id="PTHR30204">
    <property type="entry name" value="REDOX-CYCLING DRUG-SENSING TRANSCRIPTIONAL ACTIVATOR SOXR"/>
    <property type="match status" value="1"/>
</dbReference>
<dbReference type="InterPro" id="IPR009061">
    <property type="entry name" value="DNA-bd_dom_put_sf"/>
</dbReference>
<dbReference type="CDD" id="cd04788">
    <property type="entry name" value="HTH_NolA-AlbR"/>
    <property type="match status" value="1"/>
</dbReference>
<evidence type="ECO:0000256" key="2">
    <source>
        <dbReference type="SAM" id="Coils"/>
    </source>
</evidence>
<dbReference type="OrthoDB" id="9808480at2"/>
<dbReference type="InterPro" id="IPR000551">
    <property type="entry name" value="MerR-type_HTH_dom"/>
</dbReference>
<dbReference type="SMART" id="SM00422">
    <property type="entry name" value="HTH_MERR"/>
    <property type="match status" value="1"/>
</dbReference>
<dbReference type="GO" id="GO:0003700">
    <property type="term" value="F:DNA-binding transcription factor activity"/>
    <property type="evidence" value="ECO:0007669"/>
    <property type="project" value="InterPro"/>
</dbReference>
<keyword evidence="2" id="KW-0175">Coiled coil</keyword>
<name>A0A1M7JG17_9BURK</name>
<dbReference type="Pfam" id="PF13411">
    <property type="entry name" value="MerR_1"/>
    <property type="match status" value="1"/>
</dbReference>
<dbReference type="Proteomes" id="UP000184339">
    <property type="component" value="Unassembled WGS sequence"/>
</dbReference>
<dbReference type="STRING" id="551987.SAMN05192549_101792"/>
<evidence type="ECO:0000313" key="4">
    <source>
        <dbReference type="EMBL" id="SHM51896.1"/>
    </source>
</evidence>
<dbReference type="InterPro" id="IPR047057">
    <property type="entry name" value="MerR_fam"/>
</dbReference>
<dbReference type="Gene3D" id="1.10.1660.10">
    <property type="match status" value="1"/>
</dbReference>
<dbReference type="GO" id="GO:0003677">
    <property type="term" value="F:DNA binding"/>
    <property type="evidence" value="ECO:0007669"/>
    <property type="project" value="UniProtKB-KW"/>
</dbReference>
<dbReference type="PROSITE" id="PS50937">
    <property type="entry name" value="HTH_MERR_2"/>
    <property type="match status" value="1"/>
</dbReference>
<feature type="coiled-coil region" evidence="2">
    <location>
        <begin position="80"/>
        <end position="110"/>
    </location>
</feature>
<evidence type="ECO:0000256" key="1">
    <source>
        <dbReference type="ARBA" id="ARBA00023125"/>
    </source>
</evidence>
<keyword evidence="5" id="KW-1185">Reference proteome</keyword>
<proteinExistence type="predicted"/>
<dbReference type="RefSeq" id="WP_072781505.1">
    <property type="nucleotide sequence ID" value="NZ_FRCX01000001.1"/>
</dbReference>
<reference evidence="5" key="1">
    <citation type="submission" date="2016-11" db="EMBL/GenBank/DDBJ databases">
        <authorList>
            <person name="Varghese N."/>
            <person name="Submissions S."/>
        </authorList>
    </citation>
    <scope>NUCLEOTIDE SEQUENCE [LARGE SCALE GENOMIC DNA]</scope>
    <source>
        <strain evidence="5">Sac-22</strain>
    </source>
</reference>